<proteinExistence type="predicted"/>
<accession>A0ABW8JD78</accession>
<sequence length="429" mass="45326">MNRKPTTFTLVLALLALALLLALGLSSALSVHFNRQIAANIYGRLASATAVATDELALRHDAEAGRVLARLAEWGVRVETGTPPPSTVRVAPVALAVGKQVGEQLQLADPARVAVVQTPDTHIWVPSAHVPGQWVVMSEPSNRARLLASSVGIAMLAGLIALVLAALLARLLTQPLERLAGSAGALLAGEPVALDGSSREVERLAQSFREAGARLRGSARERELMLAGISHDLRTPLARLRLALELGDAADLQRREAMVSDLEELDAALEQCLAFVRDGRDEVPDAIDLATLLGQLLGLRREPDAWQLDGPDSLRVVARPRLLRRAISNLMDNAEHHGAAPFRAVIGRDACGVFVSVADKGLGVPELLLPQLGRPFLRGDRARSTAGTGLGIGIAMRAAELHGGALELANISGGGFVATMRLPDPSSSH</sequence>
<feature type="domain" description="HAMP" evidence="17">
    <location>
        <begin position="170"/>
        <end position="220"/>
    </location>
</feature>
<keyword evidence="11" id="KW-0067">ATP-binding</keyword>
<dbReference type="RefSeq" id="WP_404615949.1">
    <property type="nucleotide sequence ID" value="NZ_JADIKK010000008.1"/>
</dbReference>
<keyword evidence="8 15" id="KW-0812">Transmembrane</keyword>
<keyword evidence="19" id="KW-1185">Reference proteome</keyword>
<dbReference type="InterPro" id="IPR003660">
    <property type="entry name" value="HAMP_dom"/>
</dbReference>
<evidence type="ECO:0000259" key="16">
    <source>
        <dbReference type="PROSITE" id="PS50109"/>
    </source>
</evidence>
<evidence type="ECO:0000256" key="15">
    <source>
        <dbReference type="SAM" id="Phobius"/>
    </source>
</evidence>
<comment type="catalytic activity">
    <reaction evidence="1">
        <text>ATP + protein L-histidine = ADP + protein N-phospho-L-histidine.</text>
        <dbReference type="EC" id="2.7.13.3"/>
    </reaction>
</comment>
<dbReference type="Gene3D" id="1.10.287.130">
    <property type="match status" value="1"/>
</dbReference>
<dbReference type="InterPro" id="IPR003594">
    <property type="entry name" value="HATPase_dom"/>
</dbReference>
<dbReference type="PRINTS" id="PR00344">
    <property type="entry name" value="BCTRLSENSOR"/>
</dbReference>
<dbReference type="SUPFAM" id="SSF55874">
    <property type="entry name" value="ATPase domain of HSP90 chaperone/DNA topoisomerase II/histidine kinase"/>
    <property type="match status" value="1"/>
</dbReference>
<dbReference type="InterPro" id="IPR003661">
    <property type="entry name" value="HisK_dim/P_dom"/>
</dbReference>
<dbReference type="Pfam" id="PF02518">
    <property type="entry name" value="HATPase_c"/>
    <property type="match status" value="1"/>
</dbReference>
<dbReference type="PANTHER" id="PTHR44936:SF5">
    <property type="entry name" value="SENSOR HISTIDINE KINASE ENVZ"/>
    <property type="match status" value="1"/>
</dbReference>
<comment type="subcellular location">
    <subcellularLocation>
        <location evidence="2">Cell inner membrane</location>
        <topology evidence="2">Multi-pass membrane protein</topology>
    </subcellularLocation>
</comment>
<organism evidence="18 19">
    <name type="scientific">Rhodanobacter hydrolyticus</name>
    <dbReference type="NCBI Taxonomy" id="2250595"/>
    <lineage>
        <taxon>Bacteria</taxon>
        <taxon>Pseudomonadati</taxon>
        <taxon>Pseudomonadota</taxon>
        <taxon>Gammaproteobacteria</taxon>
        <taxon>Lysobacterales</taxon>
        <taxon>Rhodanobacteraceae</taxon>
        <taxon>Rhodanobacter</taxon>
    </lineage>
</organism>
<dbReference type="InterPro" id="IPR005467">
    <property type="entry name" value="His_kinase_dom"/>
</dbReference>
<protein>
    <recommendedName>
        <fullName evidence="3">histidine kinase</fullName>
        <ecNumber evidence="3">2.7.13.3</ecNumber>
    </recommendedName>
</protein>
<evidence type="ECO:0000256" key="5">
    <source>
        <dbReference type="ARBA" id="ARBA00022519"/>
    </source>
</evidence>
<dbReference type="InterPro" id="IPR036097">
    <property type="entry name" value="HisK_dim/P_sf"/>
</dbReference>
<dbReference type="PROSITE" id="PS50885">
    <property type="entry name" value="HAMP"/>
    <property type="match status" value="1"/>
</dbReference>
<reference evidence="18 19" key="1">
    <citation type="submission" date="2020-10" db="EMBL/GenBank/DDBJ databases">
        <title>Phylogeny of dyella-like bacteria.</title>
        <authorList>
            <person name="Fu J."/>
        </authorList>
    </citation>
    <scope>NUCLEOTIDE SEQUENCE [LARGE SCALE GENOMIC DNA]</scope>
    <source>
        <strain evidence="18 19">KACC 19113</strain>
    </source>
</reference>
<evidence type="ECO:0000259" key="17">
    <source>
        <dbReference type="PROSITE" id="PS50885"/>
    </source>
</evidence>
<dbReference type="SMART" id="SM00388">
    <property type="entry name" value="HisKA"/>
    <property type="match status" value="1"/>
</dbReference>
<dbReference type="PANTHER" id="PTHR44936">
    <property type="entry name" value="SENSOR PROTEIN CREC"/>
    <property type="match status" value="1"/>
</dbReference>
<dbReference type="Pfam" id="PF00512">
    <property type="entry name" value="HisKA"/>
    <property type="match status" value="1"/>
</dbReference>
<evidence type="ECO:0000256" key="2">
    <source>
        <dbReference type="ARBA" id="ARBA00004429"/>
    </source>
</evidence>
<keyword evidence="5" id="KW-0997">Cell inner membrane</keyword>
<dbReference type="Proteomes" id="UP001620339">
    <property type="component" value="Unassembled WGS sequence"/>
</dbReference>
<dbReference type="InterPro" id="IPR004358">
    <property type="entry name" value="Sig_transdc_His_kin-like_C"/>
</dbReference>
<evidence type="ECO:0000256" key="6">
    <source>
        <dbReference type="ARBA" id="ARBA00022553"/>
    </source>
</evidence>
<dbReference type="InterPro" id="IPR036890">
    <property type="entry name" value="HATPase_C_sf"/>
</dbReference>
<name>A0ABW8JD78_9GAMM</name>
<keyword evidence="12 15" id="KW-1133">Transmembrane helix</keyword>
<keyword evidence="6" id="KW-0597">Phosphoprotein</keyword>
<keyword evidence="9" id="KW-0547">Nucleotide-binding</keyword>
<feature type="domain" description="Histidine kinase" evidence="16">
    <location>
        <begin position="228"/>
        <end position="426"/>
    </location>
</feature>
<keyword evidence="10" id="KW-0418">Kinase</keyword>
<keyword evidence="14 15" id="KW-0472">Membrane</keyword>
<evidence type="ECO:0000313" key="19">
    <source>
        <dbReference type="Proteomes" id="UP001620339"/>
    </source>
</evidence>
<dbReference type="EMBL" id="JADIKK010000008">
    <property type="protein sequence ID" value="MFK2879076.1"/>
    <property type="molecule type" value="Genomic_DNA"/>
</dbReference>
<keyword evidence="13" id="KW-0902">Two-component regulatory system</keyword>
<gene>
    <name evidence="18" type="ORF">ISP25_18565</name>
</gene>
<feature type="transmembrane region" description="Helical" evidence="15">
    <location>
        <begin position="146"/>
        <end position="169"/>
    </location>
</feature>
<evidence type="ECO:0000256" key="11">
    <source>
        <dbReference type="ARBA" id="ARBA00022840"/>
    </source>
</evidence>
<dbReference type="PROSITE" id="PS50109">
    <property type="entry name" value="HIS_KIN"/>
    <property type="match status" value="1"/>
</dbReference>
<dbReference type="InterPro" id="IPR050980">
    <property type="entry name" value="2C_sensor_his_kinase"/>
</dbReference>
<evidence type="ECO:0000256" key="10">
    <source>
        <dbReference type="ARBA" id="ARBA00022777"/>
    </source>
</evidence>
<dbReference type="Gene3D" id="3.30.565.10">
    <property type="entry name" value="Histidine kinase-like ATPase, C-terminal domain"/>
    <property type="match status" value="1"/>
</dbReference>
<evidence type="ECO:0000256" key="12">
    <source>
        <dbReference type="ARBA" id="ARBA00022989"/>
    </source>
</evidence>
<evidence type="ECO:0000256" key="3">
    <source>
        <dbReference type="ARBA" id="ARBA00012438"/>
    </source>
</evidence>
<evidence type="ECO:0000256" key="8">
    <source>
        <dbReference type="ARBA" id="ARBA00022692"/>
    </source>
</evidence>
<keyword evidence="4" id="KW-1003">Cell membrane</keyword>
<evidence type="ECO:0000256" key="14">
    <source>
        <dbReference type="ARBA" id="ARBA00023136"/>
    </source>
</evidence>
<dbReference type="SMART" id="SM00387">
    <property type="entry name" value="HATPase_c"/>
    <property type="match status" value="1"/>
</dbReference>
<dbReference type="EC" id="2.7.13.3" evidence="3"/>
<keyword evidence="7" id="KW-0808">Transferase</keyword>
<evidence type="ECO:0000256" key="4">
    <source>
        <dbReference type="ARBA" id="ARBA00022475"/>
    </source>
</evidence>
<evidence type="ECO:0000256" key="7">
    <source>
        <dbReference type="ARBA" id="ARBA00022679"/>
    </source>
</evidence>
<dbReference type="SUPFAM" id="SSF47384">
    <property type="entry name" value="Homodimeric domain of signal transducing histidine kinase"/>
    <property type="match status" value="1"/>
</dbReference>
<evidence type="ECO:0000313" key="18">
    <source>
        <dbReference type="EMBL" id="MFK2879076.1"/>
    </source>
</evidence>
<comment type="caution">
    <text evidence="18">The sequence shown here is derived from an EMBL/GenBank/DDBJ whole genome shotgun (WGS) entry which is preliminary data.</text>
</comment>
<evidence type="ECO:0000256" key="1">
    <source>
        <dbReference type="ARBA" id="ARBA00000085"/>
    </source>
</evidence>
<evidence type="ECO:0000256" key="9">
    <source>
        <dbReference type="ARBA" id="ARBA00022741"/>
    </source>
</evidence>
<evidence type="ECO:0000256" key="13">
    <source>
        <dbReference type="ARBA" id="ARBA00023012"/>
    </source>
</evidence>